<organism evidence="3 4">
    <name type="scientific">Arthrobacter agilis</name>
    <dbReference type="NCBI Taxonomy" id="37921"/>
    <lineage>
        <taxon>Bacteria</taxon>
        <taxon>Bacillati</taxon>
        <taxon>Actinomycetota</taxon>
        <taxon>Actinomycetes</taxon>
        <taxon>Micrococcales</taxon>
        <taxon>Micrococcaceae</taxon>
        <taxon>Arthrobacter</taxon>
    </lineage>
</organism>
<dbReference type="AlphaFoldDB" id="A0A2L0UHB9"/>
<dbReference type="EMBL" id="CP024915">
    <property type="protein sequence ID" value="AUZ88627.1"/>
    <property type="molecule type" value="Genomic_DNA"/>
</dbReference>
<evidence type="ECO:0000313" key="4">
    <source>
        <dbReference type="Proteomes" id="UP000239187"/>
    </source>
</evidence>
<name>A0A2L0UHB9_9MICC</name>
<feature type="transmembrane region" description="Helical" evidence="2">
    <location>
        <begin position="5"/>
        <end position="22"/>
    </location>
</feature>
<feature type="region of interest" description="Disordered" evidence="1">
    <location>
        <begin position="51"/>
        <end position="73"/>
    </location>
</feature>
<gene>
    <name evidence="3" type="ORF">CVO76_14005</name>
</gene>
<dbReference type="RefSeq" id="WP_208739771.1">
    <property type="nucleotide sequence ID" value="NZ_CP024915.1"/>
</dbReference>
<keyword evidence="2" id="KW-0472">Membrane</keyword>
<keyword evidence="2" id="KW-0812">Transmembrane</keyword>
<keyword evidence="2" id="KW-1133">Transmembrane helix</keyword>
<evidence type="ECO:0000256" key="1">
    <source>
        <dbReference type="SAM" id="MobiDB-lite"/>
    </source>
</evidence>
<evidence type="ECO:0000256" key="2">
    <source>
        <dbReference type="SAM" id="Phobius"/>
    </source>
</evidence>
<accession>A0A2L0UHB9</accession>
<protein>
    <submittedName>
        <fullName evidence="3">Uncharacterized protein</fullName>
    </submittedName>
</protein>
<reference evidence="3 4" key="1">
    <citation type="submission" date="2017-11" db="EMBL/GenBank/DDBJ databases">
        <title>Draft genome of Arthrobacter agilis strain UMCV2, a plant growth-promoting rhizobacterium and biocontrol capacity of phytopathogenic fungi.</title>
        <authorList>
            <person name="Martinez-Camara R."/>
            <person name="Santoyo G."/>
            <person name="Moreno-Hagelsieb G."/>
            <person name="Valencia-Cantero E."/>
        </authorList>
    </citation>
    <scope>NUCLEOTIDE SEQUENCE [LARGE SCALE GENOMIC DNA]</scope>
    <source>
        <strain evidence="3 4">UMCV2</strain>
    </source>
</reference>
<proteinExistence type="predicted"/>
<dbReference type="Proteomes" id="UP000239187">
    <property type="component" value="Chromosome"/>
</dbReference>
<sequence length="98" mass="10511">MTTRFFLPLGILSISLGFFALFAGARGYPLLLVVAGGIVLARLCFRRVPAPRGDPDDGRASGFSMPPVGTCPPERLREARDLAARVLEASDTTGAHRR</sequence>
<evidence type="ECO:0000313" key="3">
    <source>
        <dbReference type="EMBL" id="AUZ88627.1"/>
    </source>
</evidence>
<feature type="transmembrane region" description="Helical" evidence="2">
    <location>
        <begin position="28"/>
        <end position="45"/>
    </location>
</feature>